<proteinExistence type="predicted"/>
<dbReference type="SUPFAM" id="SSF53098">
    <property type="entry name" value="Ribonuclease H-like"/>
    <property type="match status" value="1"/>
</dbReference>
<dbReference type="InterPro" id="IPR012337">
    <property type="entry name" value="RNaseH-like_sf"/>
</dbReference>
<feature type="compositionally biased region" description="Low complexity" evidence="1">
    <location>
        <begin position="162"/>
        <end position="177"/>
    </location>
</feature>
<dbReference type="Proteomes" id="UP000271889">
    <property type="component" value="Unassembled WGS sequence"/>
</dbReference>
<evidence type="ECO:0000313" key="3">
    <source>
        <dbReference type="Proteomes" id="UP000271889"/>
    </source>
</evidence>
<organism evidence="2 3">
    <name type="scientific">Cylicostephanus goldi</name>
    <name type="common">Nematode worm</name>
    <dbReference type="NCBI Taxonomy" id="71465"/>
    <lineage>
        <taxon>Eukaryota</taxon>
        <taxon>Metazoa</taxon>
        <taxon>Ecdysozoa</taxon>
        <taxon>Nematoda</taxon>
        <taxon>Chromadorea</taxon>
        <taxon>Rhabditida</taxon>
        <taxon>Rhabditina</taxon>
        <taxon>Rhabditomorpha</taxon>
        <taxon>Strongyloidea</taxon>
        <taxon>Strongylidae</taxon>
        <taxon>Cylicostephanus</taxon>
    </lineage>
</organism>
<dbReference type="EMBL" id="UYRV01005901">
    <property type="protein sequence ID" value="VDK53138.1"/>
    <property type="molecule type" value="Genomic_DNA"/>
</dbReference>
<sequence length="207" mass="23355">MPAVERLLSVCDMLPFEDGEIRILKAMRIFLQPFQAMTSQVCYQTSCCSIFIPVGKLLIAKTEENLAAARREGLQFGEKLLGSTKEYFAKFFISQPLRFAALCDPRFAFLDTVLNRDEWRETADHFLACKSLGNSLDLVDSDDESYERSSTPKGSDMWSLLTSQSTASTPSRSSLMQQEDLQMELQQYTIQLNRGDARPSPDADPVQ</sequence>
<evidence type="ECO:0000313" key="2">
    <source>
        <dbReference type="EMBL" id="VDK53138.1"/>
    </source>
</evidence>
<reference evidence="2 3" key="1">
    <citation type="submission" date="2018-11" db="EMBL/GenBank/DDBJ databases">
        <authorList>
            <consortium name="Pathogen Informatics"/>
        </authorList>
    </citation>
    <scope>NUCLEOTIDE SEQUENCE [LARGE SCALE GENOMIC DNA]</scope>
</reference>
<keyword evidence="3" id="KW-1185">Reference proteome</keyword>
<feature type="region of interest" description="Disordered" evidence="1">
    <location>
        <begin position="141"/>
        <end position="177"/>
    </location>
</feature>
<accession>A0A3P6SH06</accession>
<name>A0A3P6SH06_CYLGO</name>
<evidence type="ECO:0000256" key="1">
    <source>
        <dbReference type="SAM" id="MobiDB-lite"/>
    </source>
</evidence>
<gene>
    <name evidence="2" type="ORF">CGOC_LOCUS2590</name>
</gene>
<dbReference type="AlphaFoldDB" id="A0A3P6SH06"/>
<protein>
    <submittedName>
        <fullName evidence="2">Uncharacterized protein</fullName>
    </submittedName>
</protein>
<dbReference type="OrthoDB" id="5833644at2759"/>